<evidence type="ECO:0000313" key="2">
    <source>
        <dbReference type="Proteomes" id="UP000078544"/>
    </source>
</evidence>
<sequence>MVLVQVVNTVEDVAKVAEAIGPLHKEPPSLYVSLAGLRTDRFGVTAPKLSIYPFPAGPIFVVDMLQMKERAINTVGKCGTSLKDFLEGNGTKCFFDVRHDSNVLYCLYKIKLDGVQDIVLMELATRPRSGRFVSALWKCIKNDAQLFAAEKSAQVESKEKGLQVIDPNRGGSSNAFFGLHMRPALIDDCAKSVQSLPQLWKHYYSQLDREWRIKVAEQSMKRLEESWKDTFDGSRLDMVSGPSAWIE</sequence>
<comment type="caution">
    <text evidence="1">The sequence shown here is derived from an EMBL/GenBank/DDBJ whole genome shotgun (WGS) entry which is preliminary data.</text>
</comment>
<evidence type="ECO:0000313" key="1">
    <source>
        <dbReference type="EMBL" id="KZZ94179.1"/>
    </source>
</evidence>
<keyword evidence="1" id="KW-0269">Exonuclease</keyword>
<protein>
    <submittedName>
        <fullName evidence="1">3'-5' exonuclease</fullName>
    </submittedName>
</protein>
<dbReference type="Gene3D" id="3.30.420.10">
    <property type="entry name" value="Ribonuclease H-like superfamily/Ribonuclease H"/>
    <property type="match status" value="1"/>
</dbReference>
<reference evidence="1 2" key="1">
    <citation type="journal article" date="2016" name="Genome Biol. Evol.">
        <title>Divergent and convergent evolution of fungal pathogenicity.</title>
        <authorList>
            <person name="Shang Y."/>
            <person name="Xiao G."/>
            <person name="Zheng P."/>
            <person name="Cen K."/>
            <person name="Zhan S."/>
            <person name="Wang C."/>
        </authorList>
    </citation>
    <scope>NUCLEOTIDE SEQUENCE [LARGE SCALE GENOMIC DNA]</scope>
    <source>
        <strain evidence="1 2">RCEF 2490</strain>
    </source>
</reference>
<gene>
    <name evidence="1" type="ORF">AAL_05146</name>
</gene>
<accession>A0A168APL4</accession>
<dbReference type="InterPro" id="IPR036397">
    <property type="entry name" value="RNaseH_sf"/>
</dbReference>
<dbReference type="OrthoDB" id="26838at2759"/>
<dbReference type="STRING" id="1081109.A0A168APL4"/>
<dbReference type="PANTHER" id="PTHR43040:SF1">
    <property type="entry name" value="RIBONUCLEASE D"/>
    <property type="match status" value="1"/>
</dbReference>
<dbReference type="SUPFAM" id="SSF53098">
    <property type="entry name" value="Ribonuclease H-like"/>
    <property type="match status" value="1"/>
</dbReference>
<dbReference type="GO" id="GO:0003676">
    <property type="term" value="F:nucleic acid binding"/>
    <property type="evidence" value="ECO:0007669"/>
    <property type="project" value="InterPro"/>
</dbReference>
<name>A0A168APL4_9HYPO</name>
<keyword evidence="2" id="KW-1185">Reference proteome</keyword>
<dbReference type="Proteomes" id="UP000078544">
    <property type="component" value="Unassembled WGS sequence"/>
</dbReference>
<keyword evidence="1" id="KW-0378">Hydrolase</keyword>
<dbReference type="EMBL" id="AZGY01000011">
    <property type="protein sequence ID" value="KZZ94179.1"/>
    <property type="molecule type" value="Genomic_DNA"/>
</dbReference>
<proteinExistence type="predicted"/>
<dbReference type="PANTHER" id="PTHR43040">
    <property type="entry name" value="RIBONUCLEASE D"/>
    <property type="match status" value="1"/>
</dbReference>
<dbReference type="InterPro" id="IPR012337">
    <property type="entry name" value="RNaseH-like_sf"/>
</dbReference>
<dbReference type="GO" id="GO:0004527">
    <property type="term" value="F:exonuclease activity"/>
    <property type="evidence" value="ECO:0007669"/>
    <property type="project" value="UniProtKB-KW"/>
</dbReference>
<organism evidence="1 2">
    <name type="scientific">Moelleriella libera RCEF 2490</name>
    <dbReference type="NCBI Taxonomy" id="1081109"/>
    <lineage>
        <taxon>Eukaryota</taxon>
        <taxon>Fungi</taxon>
        <taxon>Dikarya</taxon>
        <taxon>Ascomycota</taxon>
        <taxon>Pezizomycotina</taxon>
        <taxon>Sordariomycetes</taxon>
        <taxon>Hypocreomycetidae</taxon>
        <taxon>Hypocreales</taxon>
        <taxon>Clavicipitaceae</taxon>
        <taxon>Moelleriella</taxon>
    </lineage>
</organism>
<dbReference type="AlphaFoldDB" id="A0A168APL4"/>
<keyword evidence="1" id="KW-0540">Nuclease</keyword>